<sequence length="157" mass="16915">MKNLLVSSCFLGNRCKYNGGHNKDERILSLSNKMRIISVCPEVLGGLSTPREPAEIVGGDGFSVLKGQAKVKNIKEHDVTKEFIKGAYETLKICKESNCTLALLKSNSPSCGSKKIYSGDFSGTKINGMGVTAALLTINNVKVVSEKEDIYGLLKGN</sequence>
<reference evidence="1 2" key="1">
    <citation type="submission" date="2020-07" db="EMBL/GenBank/DDBJ databases">
        <title>Alkalicella. sp. LB2 genome.</title>
        <authorList>
            <person name="Postec A."/>
            <person name="Quemeneur M."/>
        </authorList>
    </citation>
    <scope>NUCLEOTIDE SEQUENCE [LARGE SCALE GENOMIC DNA]</scope>
    <source>
        <strain evidence="1 2">LB2</strain>
    </source>
</reference>
<organism evidence="1 2">
    <name type="scientific">Alkalicella caledoniensis</name>
    <dbReference type="NCBI Taxonomy" id="2731377"/>
    <lineage>
        <taxon>Bacteria</taxon>
        <taxon>Bacillati</taxon>
        <taxon>Bacillota</taxon>
        <taxon>Clostridia</taxon>
        <taxon>Eubacteriales</taxon>
        <taxon>Proteinivoracaceae</taxon>
        <taxon>Alkalicella</taxon>
    </lineage>
</organism>
<dbReference type="AlphaFoldDB" id="A0A7G9WAK4"/>
<dbReference type="RefSeq" id="WP_213166124.1">
    <property type="nucleotide sequence ID" value="NZ_CP058559.1"/>
</dbReference>
<dbReference type="EMBL" id="CP058559">
    <property type="protein sequence ID" value="QNO15716.1"/>
    <property type="molecule type" value="Genomic_DNA"/>
</dbReference>
<evidence type="ECO:0000313" key="2">
    <source>
        <dbReference type="Proteomes" id="UP000516160"/>
    </source>
</evidence>
<dbReference type="KEGG" id="acae:HYG86_13565"/>
<dbReference type="PANTHER" id="PTHR30087">
    <property type="entry name" value="INNER MEMBRANE PROTEIN"/>
    <property type="match status" value="1"/>
</dbReference>
<evidence type="ECO:0000313" key="1">
    <source>
        <dbReference type="EMBL" id="QNO15716.1"/>
    </source>
</evidence>
<accession>A0A7G9WAK4</accession>
<proteinExistence type="predicted"/>
<dbReference type="InterPro" id="IPR007553">
    <property type="entry name" value="2-thiour_desulf"/>
</dbReference>
<protein>
    <submittedName>
        <fullName evidence="1">DUF523 domain-containing protein</fullName>
    </submittedName>
</protein>
<gene>
    <name evidence="1" type="ORF">HYG86_13565</name>
</gene>
<keyword evidence="2" id="KW-1185">Reference proteome</keyword>
<name>A0A7G9WAK4_ALKCA</name>
<dbReference type="Pfam" id="PF04463">
    <property type="entry name" value="2-thiour_desulf"/>
    <property type="match status" value="1"/>
</dbReference>
<dbReference type="Proteomes" id="UP000516160">
    <property type="component" value="Chromosome"/>
</dbReference>
<dbReference type="PANTHER" id="PTHR30087:SF1">
    <property type="entry name" value="HYPOTHETICAL CYTOSOLIC PROTEIN"/>
    <property type="match status" value="1"/>
</dbReference>